<accession>A0A173MAM2</accession>
<dbReference type="KEGG" id="fln:FLA_0596"/>
<dbReference type="EMBL" id="FTOR01000011">
    <property type="protein sequence ID" value="SIT32683.1"/>
    <property type="molecule type" value="Genomic_DNA"/>
</dbReference>
<dbReference type="Proteomes" id="UP000186917">
    <property type="component" value="Unassembled WGS sequence"/>
</dbReference>
<reference evidence="2" key="1">
    <citation type="submission" date="2017-01" db="EMBL/GenBank/DDBJ databases">
        <authorList>
            <person name="Varghese N."/>
            <person name="Submissions S."/>
        </authorList>
    </citation>
    <scope>NUCLEOTIDE SEQUENCE [LARGE SCALE GENOMIC DNA]</scope>
    <source>
        <strain evidence="2">DSM 21054</strain>
    </source>
</reference>
<dbReference type="STRING" id="477680.SAMN05421788_111198"/>
<dbReference type="RefSeq" id="WP_076382045.1">
    <property type="nucleotide sequence ID" value="NZ_AP017422.1"/>
</dbReference>
<dbReference type="PROSITE" id="PS51257">
    <property type="entry name" value="PROKAR_LIPOPROTEIN"/>
    <property type="match status" value="1"/>
</dbReference>
<gene>
    <name evidence="1" type="ORF">SAMN05421788_111198</name>
</gene>
<organism evidence="1 2">
    <name type="scientific">Filimonas lacunae</name>
    <dbReference type="NCBI Taxonomy" id="477680"/>
    <lineage>
        <taxon>Bacteria</taxon>
        <taxon>Pseudomonadati</taxon>
        <taxon>Bacteroidota</taxon>
        <taxon>Chitinophagia</taxon>
        <taxon>Chitinophagales</taxon>
        <taxon>Chitinophagaceae</taxon>
        <taxon>Filimonas</taxon>
    </lineage>
</organism>
<keyword evidence="2" id="KW-1185">Reference proteome</keyword>
<evidence type="ECO:0000313" key="1">
    <source>
        <dbReference type="EMBL" id="SIT32683.1"/>
    </source>
</evidence>
<sequence>MKTTIGIISLCIALGALSCKKESSETTLETNYTGVYKTSATVTFNAPTLYTSGHTTNSKDSILSLMTNARDSAMFIFGTPKDSLYPLTLKLDMDADTAFIAYTVANYKANVQNVNSNEISLLGTDSVVNSYALSYSYNALTDSLCDALLDSSELNRHYNISDKRYKVYTAHFTIKKENGKLYIPITYVYVKVPLLLPSGYLSSFATSWTRLWTEFNTKGIQQLPINSSVVVQTGKVELIKQ</sequence>
<dbReference type="AlphaFoldDB" id="A0A173MAM2"/>
<name>A0A173MAM2_9BACT</name>
<proteinExistence type="predicted"/>
<protein>
    <submittedName>
        <fullName evidence="1">Uncharacterized protein</fullName>
    </submittedName>
</protein>
<evidence type="ECO:0000313" key="2">
    <source>
        <dbReference type="Proteomes" id="UP000186917"/>
    </source>
</evidence>